<dbReference type="Pfam" id="PF01957">
    <property type="entry name" value="NfeD"/>
    <property type="match status" value="1"/>
</dbReference>
<accession>A0ABV4BCF7</accession>
<evidence type="ECO:0000313" key="12">
    <source>
        <dbReference type="Proteomes" id="UP001564408"/>
    </source>
</evidence>
<protein>
    <submittedName>
        <fullName evidence="11">Nodulation protein NfeD</fullName>
    </submittedName>
</protein>
<dbReference type="PANTHER" id="PTHR33507:SF4">
    <property type="entry name" value="NODULATION COMPETITIVENESS PROTEIN NFED"/>
    <property type="match status" value="1"/>
</dbReference>
<feature type="signal peptide" evidence="7">
    <location>
        <begin position="1"/>
        <end position="22"/>
    </location>
</feature>
<feature type="transmembrane region" description="Helical" evidence="6">
    <location>
        <begin position="315"/>
        <end position="332"/>
    </location>
</feature>
<feature type="compositionally biased region" description="Acidic residues" evidence="5">
    <location>
        <begin position="149"/>
        <end position="158"/>
    </location>
</feature>
<dbReference type="Proteomes" id="UP001564408">
    <property type="component" value="Unassembled WGS sequence"/>
</dbReference>
<organism evidence="11 12">
    <name type="scientific">Thioalkalicoccus limnaeus</name>
    <dbReference type="NCBI Taxonomy" id="120681"/>
    <lineage>
        <taxon>Bacteria</taxon>
        <taxon>Pseudomonadati</taxon>
        <taxon>Pseudomonadota</taxon>
        <taxon>Gammaproteobacteria</taxon>
        <taxon>Chromatiales</taxon>
        <taxon>Chromatiaceae</taxon>
        <taxon>Thioalkalicoccus</taxon>
    </lineage>
</organism>
<dbReference type="CDD" id="cd07020">
    <property type="entry name" value="Clp_protease_NfeD_1"/>
    <property type="match status" value="1"/>
</dbReference>
<name>A0ABV4BCF7_9GAMM</name>
<dbReference type="InterPro" id="IPR012340">
    <property type="entry name" value="NA-bd_OB-fold"/>
</dbReference>
<keyword evidence="3 6" id="KW-1133">Transmembrane helix</keyword>
<comment type="caution">
    <text evidence="11">The sequence shown here is derived from an EMBL/GenBank/DDBJ whole genome shotgun (WGS) entry which is preliminary data.</text>
</comment>
<dbReference type="PANTHER" id="PTHR33507">
    <property type="entry name" value="INNER MEMBRANE PROTEIN YBBJ"/>
    <property type="match status" value="1"/>
</dbReference>
<feature type="domain" description="NfeD integral membrane" evidence="9">
    <location>
        <begin position="270"/>
        <end position="387"/>
    </location>
</feature>
<dbReference type="SUPFAM" id="SSF52096">
    <property type="entry name" value="ClpP/crotonase"/>
    <property type="match status" value="1"/>
</dbReference>
<comment type="subcellular location">
    <subcellularLocation>
        <location evidence="1">Membrane</location>
        <topology evidence="1">Multi-pass membrane protein</topology>
    </subcellularLocation>
</comment>
<dbReference type="Pfam" id="PF24961">
    <property type="entry name" value="NfeD_membrane"/>
    <property type="match status" value="1"/>
</dbReference>
<evidence type="ECO:0000259" key="8">
    <source>
        <dbReference type="Pfam" id="PF01957"/>
    </source>
</evidence>
<gene>
    <name evidence="11" type="ORF">ABC977_07150</name>
</gene>
<keyword evidence="2 6" id="KW-0812">Transmembrane</keyword>
<evidence type="ECO:0000256" key="6">
    <source>
        <dbReference type="SAM" id="Phobius"/>
    </source>
</evidence>
<dbReference type="InterPro" id="IPR056739">
    <property type="entry name" value="NfeD_membrane"/>
</dbReference>
<dbReference type="SUPFAM" id="SSF141322">
    <property type="entry name" value="NfeD domain-like"/>
    <property type="match status" value="1"/>
</dbReference>
<feature type="transmembrane region" description="Helical" evidence="6">
    <location>
        <begin position="339"/>
        <end position="358"/>
    </location>
</feature>
<reference evidence="11 12" key="1">
    <citation type="submission" date="2024-05" db="EMBL/GenBank/DDBJ databases">
        <title>Genome Sequence and Characterization of the New Strain Purple Sulfur Bacterium of Genus Thioalkalicoccus.</title>
        <authorList>
            <person name="Bryantseva I.A."/>
            <person name="Kyndt J.A."/>
            <person name="Imhoff J.F."/>
        </authorList>
    </citation>
    <scope>NUCLEOTIDE SEQUENCE [LARGE SCALE GENOMIC DNA]</scope>
    <source>
        <strain evidence="11 12">Um2</strain>
    </source>
</reference>
<evidence type="ECO:0000313" key="11">
    <source>
        <dbReference type="EMBL" id="MEY6432186.1"/>
    </source>
</evidence>
<dbReference type="InterPro" id="IPR029045">
    <property type="entry name" value="ClpP/crotonase-like_dom_sf"/>
</dbReference>
<dbReference type="Gene3D" id="3.90.226.10">
    <property type="entry name" value="2-enoyl-CoA Hydratase, Chain A, domain 1"/>
    <property type="match status" value="1"/>
</dbReference>
<evidence type="ECO:0000259" key="9">
    <source>
        <dbReference type="Pfam" id="PF24961"/>
    </source>
</evidence>
<feature type="transmembrane region" description="Helical" evidence="6">
    <location>
        <begin position="262"/>
        <end position="284"/>
    </location>
</feature>
<dbReference type="RefSeq" id="WP_369666568.1">
    <property type="nucleotide sequence ID" value="NZ_JBDKXB010000006.1"/>
</dbReference>
<feature type="domain" description="NfeD1b N-terminal" evidence="10">
    <location>
        <begin position="36"/>
        <end position="133"/>
    </location>
</feature>
<keyword evidence="7" id="KW-0732">Signal</keyword>
<dbReference type="InterPro" id="IPR052165">
    <property type="entry name" value="Membrane_assoc_protease"/>
</dbReference>
<dbReference type="InterPro" id="IPR056738">
    <property type="entry name" value="NfeD1b_N"/>
</dbReference>
<proteinExistence type="predicted"/>
<evidence type="ECO:0000256" key="4">
    <source>
        <dbReference type="ARBA" id="ARBA00023136"/>
    </source>
</evidence>
<keyword evidence="12" id="KW-1185">Reference proteome</keyword>
<feature type="region of interest" description="Disordered" evidence="5">
    <location>
        <begin position="127"/>
        <end position="168"/>
    </location>
</feature>
<keyword evidence="4 6" id="KW-0472">Membrane</keyword>
<dbReference type="Gene3D" id="2.40.50.140">
    <property type="entry name" value="Nucleic acid-binding proteins"/>
    <property type="match status" value="1"/>
</dbReference>
<evidence type="ECO:0000256" key="2">
    <source>
        <dbReference type="ARBA" id="ARBA00022692"/>
    </source>
</evidence>
<evidence type="ECO:0000256" key="5">
    <source>
        <dbReference type="SAM" id="MobiDB-lite"/>
    </source>
</evidence>
<evidence type="ECO:0000256" key="3">
    <source>
        <dbReference type="ARBA" id="ARBA00022989"/>
    </source>
</evidence>
<evidence type="ECO:0000256" key="1">
    <source>
        <dbReference type="ARBA" id="ARBA00004141"/>
    </source>
</evidence>
<evidence type="ECO:0000256" key="7">
    <source>
        <dbReference type="SAM" id="SignalP"/>
    </source>
</evidence>
<dbReference type="EMBL" id="JBDKXB010000006">
    <property type="protein sequence ID" value="MEY6432186.1"/>
    <property type="molecule type" value="Genomic_DNA"/>
</dbReference>
<sequence>MRRPPVAWLMAAVLLLSGWLWAATDTPGRALVAHVDGAIGPATEAFVADAIAKAEDQGARVLILRIDTPGGLDSAMRSIIKSIHASSVPVVGYVAPSGARAASAGTYILYATHVAAMAPGTTLGAATPVQMGGMPGGGERDRGRSPAADGDEADDNGDAEPAPVDGDAMTKKLVNDAVAYIRGLAKMHGRNADWAEKAVREGASLPAEEAVAIGVVDLVVRDIDQLLQAIDGRTVQLQGEDHVLDTADLVLTELEPDWRLKLLAIISNPNVAYILMLIGIYGLIYEFSNPGAIFPGTVGAVSLVLALYSFQLLPVNYAGLALILLGLALMVAEAFAPSFGALGVGGVAAFIVGSLILIDTDVPGFGLSIPLVLAFAATSALLLFFIVTMAVRSYRKPIVSGAEELVGARGLATHAFTEDGTVHLHGEDWAARSSRPIDAGQSVRVTGRDGLVLLVEPDIQLDKEP</sequence>
<feature type="domain" description="NfeD-like C-terminal" evidence="8">
    <location>
        <begin position="402"/>
        <end position="457"/>
    </location>
</feature>
<evidence type="ECO:0000259" key="10">
    <source>
        <dbReference type="Pfam" id="PF25145"/>
    </source>
</evidence>
<dbReference type="InterPro" id="IPR002810">
    <property type="entry name" value="NfeD-like_C"/>
</dbReference>
<feature type="transmembrane region" description="Helical" evidence="6">
    <location>
        <begin position="364"/>
        <end position="387"/>
    </location>
</feature>
<feature type="chain" id="PRO_5047340753" evidence="7">
    <location>
        <begin position="23"/>
        <end position="465"/>
    </location>
</feature>
<dbReference type="Pfam" id="PF25145">
    <property type="entry name" value="NfeD1b_N"/>
    <property type="match status" value="1"/>
</dbReference>